<comment type="caution">
    <text evidence="1">The sequence shown here is derived from an EMBL/GenBank/DDBJ whole genome shotgun (WGS) entry which is preliminary data.</text>
</comment>
<keyword evidence="2" id="KW-1185">Reference proteome</keyword>
<name>A0AAN7UT02_9PEZI</name>
<sequence length="163" mass="19140">MGLVKRWTAGRLLYRNRDIYGRSAIFYALWPFPDQHMLAYVVQKAYEFNPSSPIKELIGIVDEKHSWDPLRYAVQLKGLYAIEFLLMAWRKMYPDETGGQLLRKYDLPDTLNIPPPGLQWGETPCIKLLFESQLLLWKLLLYHGGFYAQPKSLVWVHLAWVQV</sequence>
<dbReference type="EMBL" id="JAWHQM010000024">
    <property type="protein sequence ID" value="KAK5632358.1"/>
    <property type="molecule type" value="Genomic_DNA"/>
</dbReference>
<dbReference type="AlphaFoldDB" id="A0AAN7UT02"/>
<proteinExistence type="predicted"/>
<accession>A0AAN7UT02</accession>
<evidence type="ECO:0000313" key="2">
    <source>
        <dbReference type="Proteomes" id="UP001305414"/>
    </source>
</evidence>
<evidence type="ECO:0000313" key="1">
    <source>
        <dbReference type="EMBL" id="KAK5632358.1"/>
    </source>
</evidence>
<protein>
    <submittedName>
        <fullName evidence="1">Uncharacterized protein</fullName>
    </submittedName>
</protein>
<organism evidence="1 2">
    <name type="scientific">Xylaria bambusicola</name>
    <dbReference type="NCBI Taxonomy" id="326684"/>
    <lineage>
        <taxon>Eukaryota</taxon>
        <taxon>Fungi</taxon>
        <taxon>Dikarya</taxon>
        <taxon>Ascomycota</taxon>
        <taxon>Pezizomycotina</taxon>
        <taxon>Sordariomycetes</taxon>
        <taxon>Xylariomycetidae</taxon>
        <taxon>Xylariales</taxon>
        <taxon>Xylariaceae</taxon>
        <taxon>Xylaria</taxon>
    </lineage>
</organism>
<dbReference type="Proteomes" id="UP001305414">
    <property type="component" value="Unassembled WGS sequence"/>
</dbReference>
<reference evidence="1 2" key="1">
    <citation type="submission" date="2023-10" db="EMBL/GenBank/DDBJ databases">
        <title>Draft genome sequence of Xylaria bambusicola isolate GMP-LS, the root and basal stem rot pathogen of sugarcane in Indonesia.</title>
        <authorList>
            <person name="Selvaraj P."/>
            <person name="Muralishankar V."/>
            <person name="Muruganantham S."/>
            <person name="Sp S."/>
            <person name="Haryani S."/>
            <person name="Lau K.J.X."/>
            <person name="Naqvi N.I."/>
        </authorList>
    </citation>
    <scope>NUCLEOTIDE SEQUENCE [LARGE SCALE GENOMIC DNA]</scope>
    <source>
        <strain evidence="1">GMP-LS</strain>
    </source>
</reference>
<gene>
    <name evidence="1" type="ORF">RRF57_008072</name>
</gene>